<feature type="compositionally biased region" description="Gly residues" evidence="1">
    <location>
        <begin position="83"/>
        <end position="93"/>
    </location>
</feature>
<evidence type="ECO:0000313" key="2">
    <source>
        <dbReference type="EMBL" id="SPQ19350.1"/>
    </source>
</evidence>
<protein>
    <submittedName>
        <fullName evidence="2">E960d9b5-421d-4fa9-8507-c5b3c0166bf7</fullName>
    </submittedName>
</protein>
<feature type="compositionally biased region" description="Basic and acidic residues" evidence="1">
    <location>
        <begin position="114"/>
        <end position="144"/>
    </location>
</feature>
<feature type="compositionally biased region" description="Basic and acidic residues" evidence="1">
    <location>
        <begin position="36"/>
        <end position="53"/>
    </location>
</feature>
<feature type="compositionally biased region" description="Basic residues" evidence="1">
    <location>
        <begin position="8"/>
        <end position="23"/>
    </location>
</feature>
<proteinExistence type="predicted"/>
<name>A0A3S4AK27_9PEZI</name>
<reference evidence="2 3" key="1">
    <citation type="submission" date="2018-04" db="EMBL/GenBank/DDBJ databases">
        <authorList>
            <person name="Huttner S."/>
            <person name="Dainat J."/>
        </authorList>
    </citation>
    <scope>NUCLEOTIDE SEQUENCE [LARGE SCALE GENOMIC DNA]</scope>
</reference>
<evidence type="ECO:0000256" key="1">
    <source>
        <dbReference type="SAM" id="MobiDB-lite"/>
    </source>
</evidence>
<sequence>MEGAHTQKGPKKMSHPHHPHHVVPKHESGYTDEAAEECHDLIDKAEEDAHLHDPNSMYSITDKPEPVHRMKGGLESASASAGAGAGAGAGVGAGAADTGTGTGAGTSADTPRSAAEKMQETGKHIKSTIGEKVEHMKEKMGMKK</sequence>
<dbReference type="EMBL" id="OUUZ01000001">
    <property type="protein sequence ID" value="SPQ19350.1"/>
    <property type="molecule type" value="Genomic_DNA"/>
</dbReference>
<dbReference type="Proteomes" id="UP000289323">
    <property type="component" value="Unassembled WGS sequence"/>
</dbReference>
<organism evidence="2 3">
    <name type="scientific">Thermothielavioides terrestris</name>
    <dbReference type="NCBI Taxonomy" id="2587410"/>
    <lineage>
        <taxon>Eukaryota</taxon>
        <taxon>Fungi</taxon>
        <taxon>Dikarya</taxon>
        <taxon>Ascomycota</taxon>
        <taxon>Pezizomycotina</taxon>
        <taxon>Sordariomycetes</taxon>
        <taxon>Sordariomycetidae</taxon>
        <taxon>Sordariales</taxon>
        <taxon>Chaetomiaceae</taxon>
        <taxon>Thermothielavioides</taxon>
    </lineage>
</organism>
<accession>A0A3S4AK27</accession>
<dbReference type="AlphaFoldDB" id="A0A3S4AK27"/>
<feature type="compositionally biased region" description="Low complexity" evidence="1">
    <location>
        <begin position="73"/>
        <end position="82"/>
    </location>
</feature>
<evidence type="ECO:0000313" key="3">
    <source>
        <dbReference type="Proteomes" id="UP000289323"/>
    </source>
</evidence>
<feature type="region of interest" description="Disordered" evidence="1">
    <location>
        <begin position="1"/>
        <end position="144"/>
    </location>
</feature>
<gene>
    <name evidence="2" type="ORF">TT172_LOCUS1769</name>
</gene>